<dbReference type="PROSITE" id="PS50297">
    <property type="entry name" value="ANK_REP_REGION"/>
    <property type="match status" value="7"/>
</dbReference>
<feature type="repeat" description="ANK" evidence="3">
    <location>
        <begin position="578"/>
        <end position="610"/>
    </location>
</feature>
<evidence type="ECO:0000256" key="3">
    <source>
        <dbReference type="PROSITE-ProRule" id="PRU00023"/>
    </source>
</evidence>
<comment type="caution">
    <text evidence="5">The sequence shown here is derived from an EMBL/GenBank/DDBJ whole genome shotgun (WGS) entry which is preliminary data.</text>
</comment>
<dbReference type="GeneID" id="67016188"/>
<feature type="repeat" description="ANK" evidence="3">
    <location>
        <begin position="205"/>
        <end position="237"/>
    </location>
</feature>
<reference evidence="5" key="1">
    <citation type="submission" date="2021-05" db="EMBL/GenBank/DDBJ databases">
        <authorList>
            <person name="Stam R."/>
        </authorList>
    </citation>
    <scope>NUCLEOTIDE SEQUENCE</scope>
    <source>
        <strain evidence="5">CS162</strain>
    </source>
</reference>
<dbReference type="Proteomes" id="UP000676310">
    <property type="component" value="Unassembled WGS sequence"/>
</dbReference>
<evidence type="ECO:0000256" key="4">
    <source>
        <dbReference type="SAM" id="MobiDB-lite"/>
    </source>
</evidence>
<dbReference type="InterPro" id="IPR036770">
    <property type="entry name" value="Ankyrin_rpt-contain_sf"/>
</dbReference>
<dbReference type="Pfam" id="PF00023">
    <property type="entry name" value="Ank"/>
    <property type="match status" value="2"/>
</dbReference>
<dbReference type="OrthoDB" id="3673852at2759"/>
<dbReference type="Gene3D" id="1.25.40.20">
    <property type="entry name" value="Ankyrin repeat-containing domain"/>
    <property type="match status" value="7"/>
</dbReference>
<dbReference type="SUPFAM" id="SSF48403">
    <property type="entry name" value="Ankyrin repeat"/>
    <property type="match status" value="3"/>
</dbReference>
<evidence type="ECO:0000256" key="1">
    <source>
        <dbReference type="ARBA" id="ARBA00022737"/>
    </source>
</evidence>
<accession>A0A8J2HY69</accession>
<feature type="compositionally biased region" description="Polar residues" evidence="4">
    <location>
        <begin position="1"/>
        <end position="18"/>
    </location>
</feature>
<keyword evidence="6" id="KW-1185">Reference proteome</keyword>
<feature type="repeat" description="ANK" evidence="3">
    <location>
        <begin position="461"/>
        <end position="493"/>
    </location>
</feature>
<proteinExistence type="predicted"/>
<dbReference type="InterPro" id="IPR002110">
    <property type="entry name" value="Ankyrin_rpt"/>
</dbReference>
<feature type="repeat" description="ANK" evidence="3">
    <location>
        <begin position="828"/>
        <end position="860"/>
    </location>
</feature>
<dbReference type="AlphaFoldDB" id="A0A8J2HY69"/>
<feature type="repeat" description="ANK" evidence="3">
    <location>
        <begin position="238"/>
        <end position="270"/>
    </location>
</feature>
<feature type="repeat" description="ANK" evidence="3">
    <location>
        <begin position="751"/>
        <end position="783"/>
    </location>
</feature>
<dbReference type="PRINTS" id="PR01415">
    <property type="entry name" value="ANKYRIN"/>
</dbReference>
<dbReference type="Pfam" id="PF12796">
    <property type="entry name" value="Ank_2"/>
    <property type="match status" value="7"/>
</dbReference>
<feature type="repeat" description="ANK" evidence="3">
    <location>
        <begin position="891"/>
        <end position="923"/>
    </location>
</feature>
<feature type="repeat" description="ANK" evidence="3">
    <location>
        <begin position="306"/>
        <end position="338"/>
    </location>
</feature>
<evidence type="ECO:0000256" key="2">
    <source>
        <dbReference type="ARBA" id="ARBA00023043"/>
    </source>
</evidence>
<feature type="repeat" description="ANK" evidence="3">
    <location>
        <begin position="104"/>
        <end position="132"/>
    </location>
</feature>
<evidence type="ECO:0000313" key="5">
    <source>
        <dbReference type="EMBL" id="CAG5156716.1"/>
    </source>
</evidence>
<evidence type="ECO:0008006" key="7">
    <source>
        <dbReference type="Google" id="ProtNLM"/>
    </source>
</evidence>
<dbReference type="PANTHER" id="PTHR24198">
    <property type="entry name" value="ANKYRIN REPEAT AND PROTEIN KINASE DOMAIN-CONTAINING PROTEIN"/>
    <property type="match status" value="1"/>
</dbReference>
<keyword evidence="1" id="KW-0677">Repeat</keyword>
<dbReference type="Pfam" id="PF13637">
    <property type="entry name" value="Ank_4"/>
    <property type="match status" value="1"/>
</dbReference>
<feature type="repeat" description="ANK" evidence="3">
    <location>
        <begin position="682"/>
        <end position="714"/>
    </location>
</feature>
<feature type="repeat" description="ANK" evidence="3">
    <location>
        <begin position="271"/>
        <end position="303"/>
    </location>
</feature>
<dbReference type="SMART" id="SM00248">
    <property type="entry name" value="ANK"/>
    <property type="match status" value="21"/>
</dbReference>
<dbReference type="EMBL" id="CAJRGZ010000017">
    <property type="protein sequence ID" value="CAG5156716.1"/>
    <property type="molecule type" value="Genomic_DNA"/>
</dbReference>
<name>A0A8J2HY69_9PLEO</name>
<gene>
    <name evidence="5" type="ORF">ALTATR162_LOCUS4512</name>
</gene>
<keyword evidence="2 3" id="KW-0040">ANK repeat</keyword>
<organism evidence="5 6">
    <name type="scientific">Alternaria atra</name>
    <dbReference type="NCBI Taxonomy" id="119953"/>
    <lineage>
        <taxon>Eukaryota</taxon>
        <taxon>Fungi</taxon>
        <taxon>Dikarya</taxon>
        <taxon>Ascomycota</taxon>
        <taxon>Pezizomycotina</taxon>
        <taxon>Dothideomycetes</taxon>
        <taxon>Pleosporomycetidae</taxon>
        <taxon>Pleosporales</taxon>
        <taxon>Pleosporineae</taxon>
        <taxon>Pleosporaceae</taxon>
        <taxon>Alternaria</taxon>
        <taxon>Alternaria sect. Ulocladioides</taxon>
    </lineage>
</organism>
<dbReference type="PROSITE" id="PS50088">
    <property type="entry name" value="ANK_REPEAT"/>
    <property type="match status" value="12"/>
</dbReference>
<sequence>MSRKTTSTLHEAASTSPANVEDHFDSLNSDLDVLSTPGSQDSTPIPVIAVAEELEHEEVIDTSKETRRLLLNYDEFHDAIKHGDFDSVKEMLDDGANIERTTDNGGTPLIIAIYKHHIDIIALLLKRGADVNWPVIDSPPIFHAVTQKEHAPQIIQLLLDYGGMLEAVAGPTHMNALHWAAVNGMIHAADFLISKGLDISRTCSRGKTPLIHAAEKGHLTIVKLLLAKGADLHGRSANDGSALMWASSQAQDEVVDYLLNEGSRVDDCDEDGLTALSVSSKLGSMAIVQLLIEKGANVNTLSTSPKHWTPAMFAANAGRAGVLQALLSHGADPKVSSGDGVTILELAIKSGHLNTVKILLEALGGPEYPKDSVALQIAIAQSKATVTSLMTTVPIMYGYIDSKPTGSEKLDWIKWVLDQGGELVKAGAMTNMLHAALAHQDVSMTAELLKLGVDANTIFCTGNTPLHIAVYVRNLELIKLLLEAGADPAKPSQDPKGLKLTPLHEAIIDWKDGCVNAMSVIDLLLRSRRCRIMEGENAQSTAFACVVRKLNHWNDKVVLEADEIVRSMLGWTDDRSDDGSTPMHVAVHYKQKGLIDALRRVGADINAKNNNGHSPLLVASRSDVEMVNFLITRCADVSAVNNHGQGALQIAAACGQVEVLEFLLGSDLADEAPLNIDAVDDAGHTPLIAAILTNHEGAALYLLERGASTHYRTSDTGRCAMHLAAQANMQRTVEKILEDSSIDNINVEDYRRYTPLTLACIYSAPAVISKLLSHGADPNIANDTTGDRPLHIALKRRSRMSPMDARHGDPALDLLNYHRIDITARDADGRTPLHLASEFHNFAATKLLLSKGVSPHYEDNRGRTPLCLCSRPDIAQALIDHGADVNHGDENGWTPLHYAVSRCWVKAFAVLRRARANMDARTRDDGLSVKERLERFGTWEDWVNAEWEYICDDVRREKMREVEMEDEL</sequence>
<evidence type="ECO:0000313" key="6">
    <source>
        <dbReference type="Proteomes" id="UP000676310"/>
    </source>
</evidence>
<protein>
    <recommendedName>
        <fullName evidence="7">Ankyrin</fullName>
    </recommendedName>
</protein>
<dbReference type="PANTHER" id="PTHR24198:SF165">
    <property type="entry name" value="ANKYRIN REPEAT-CONTAINING PROTEIN-RELATED"/>
    <property type="match status" value="1"/>
</dbReference>
<dbReference type="RefSeq" id="XP_043168059.1">
    <property type="nucleotide sequence ID" value="XM_043312124.1"/>
</dbReference>
<feature type="repeat" description="ANK" evidence="3">
    <location>
        <begin position="339"/>
        <end position="361"/>
    </location>
</feature>
<feature type="region of interest" description="Disordered" evidence="4">
    <location>
        <begin position="1"/>
        <end position="22"/>
    </location>
</feature>